<protein>
    <submittedName>
        <fullName evidence="1">Uncharacterized protein</fullName>
    </submittedName>
</protein>
<sequence length="100" mass="10758">MSPSRPTHIPPATSSIFTSPAIACITATRLLVSPGTHSTSRSRNTLFPSLPSTLRAPRHVVRCSSVQDPAVLVVSMLSAPISYWLLKESPEVFLLPPPLL</sequence>
<keyword evidence="2" id="KW-1185">Reference proteome</keyword>
<comment type="caution">
    <text evidence="1">The sequence shown here is derived from an EMBL/GenBank/DDBJ whole genome shotgun (WGS) entry which is preliminary data.</text>
</comment>
<name>A0A9N8QM50_9BASI</name>
<accession>A0A9N8QM50</accession>
<dbReference type="Proteomes" id="UP000836404">
    <property type="component" value="Unassembled WGS sequence"/>
</dbReference>
<dbReference type="EMBL" id="CAJHJF010007012">
    <property type="protein sequence ID" value="CAD6960453.1"/>
    <property type="molecule type" value="Genomic_DNA"/>
</dbReference>
<reference evidence="1 2" key="1">
    <citation type="submission" date="2020-10" db="EMBL/GenBank/DDBJ databases">
        <authorList>
            <person name="Sedaghatjoo S."/>
        </authorList>
    </citation>
    <scope>NUCLEOTIDE SEQUENCE [LARGE SCALE GENOMIC DNA]</scope>
    <source>
        <strain evidence="1 2">LLFL</strain>
    </source>
</reference>
<evidence type="ECO:0000313" key="1">
    <source>
        <dbReference type="EMBL" id="CAD6960453.1"/>
    </source>
</evidence>
<feature type="non-terminal residue" evidence="1">
    <location>
        <position position="1"/>
    </location>
</feature>
<organism evidence="1 2">
    <name type="scientific">Tilletia laevis</name>
    <dbReference type="NCBI Taxonomy" id="157183"/>
    <lineage>
        <taxon>Eukaryota</taxon>
        <taxon>Fungi</taxon>
        <taxon>Dikarya</taxon>
        <taxon>Basidiomycota</taxon>
        <taxon>Ustilaginomycotina</taxon>
        <taxon>Exobasidiomycetes</taxon>
        <taxon>Tilletiales</taxon>
        <taxon>Tilletiaceae</taxon>
        <taxon>Tilletia</taxon>
    </lineage>
</organism>
<gene>
    <name evidence="1" type="ORF">JKILLFL_G1652</name>
</gene>
<proteinExistence type="predicted"/>
<evidence type="ECO:0000313" key="2">
    <source>
        <dbReference type="Proteomes" id="UP000836404"/>
    </source>
</evidence>
<dbReference type="AlphaFoldDB" id="A0A9N8QM50"/>